<gene>
    <name evidence="2" type="ORF">KR093_000887</name>
</gene>
<dbReference type="InterPro" id="IPR035441">
    <property type="entry name" value="TFIIS/LEDGF_dom_sf"/>
</dbReference>
<name>A0AAD4JS52_9MUSC</name>
<sequence>FTDCLLFSFLEMFGVGDIVFAQAKGYLPWPGKVISIYNRLSARVEFIYTDDLSDVPYKKIWPYNDATRKEFITSEKLAYEPFAIAIYMTERMLNTFPTDEELRLLLAVRQQRDTLSVEPQFIAQINILRSTLSKTNQNYTLALQAFEILLEMPVSQLLLIRNREAVESIGLLCRFANYEPENQCNVQLVRGKAKQLMQRFAAVFPQPYRKPNFWSEYCMLSGIYRRHT</sequence>
<dbReference type="Gene3D" id="2.30.30.140">
    <property type="match status" value="1"/>
</dbReference>
<evidence type="ECO:0000259" key="1">
    <source>
        <dbReference type="Pfam" id="PF11467"/>
    </source>
</evidence>
<dbReference type="EMBL" id="JAJJHW010003409">
    <property type="protein sequence ID" value="KAH8358559.1"/>
    <property type="molecule type" value="Genomic_DNA"/>
</dbReference>
<feature type="domain" description="Lens epithelium-derived growth factor integrase-binding" evidence="1">
    <location>
        <begin position="120"/>
        <end position="218"/>
    </location>
</feature>
<dbReference type="InterPro" id="IPR036218">
    <property type="entry name" value="HIVI-bd_sf"/>
</dbReference>
<dbReference type="InterPro" id="IPR021567">
    <property type="entry name" value="LEDGF_IBD"/>
</dbReference>
<dbReference type="SUPFAM" id="SSF140576">
    <property type="entry name" value="HIV integrase-binding domain"/>
    <property type="match status" value="1"/>
</dbReference>
<dbReference type="Pfam" id="PF11467">
    <property type="entry name" value="LEDGF"/>
    <property type="match status" value="1"/>
</dbReference>
<feature type="non-terminal residue" evidence="2">
    <location>
        <position position="1"/>
    </location>
</feature>
<reference evidence="2" key="1">
    <citation type="journal article" date="2021" name="Mol. Ecol. Resour.">
        <title>Phylogenomic analyses of the genus Drosophila reveals genomic signals of climate adaptation.</title>
        <authorList>
            <person name="Li F."/>
            <person name="Rane R.V."/>
            <person name="Luria V."/>
            <person name="Xiong Z."/>
            <person name="Chen J."/>
            <person name="Li Z."/>
            <person name="Catullo R.A."/>
            <person name="Griffin P.C."/>
            <person name="Schiffer M."/>
            <person name="Pearce S."/>
            <person name="Lee S.F."/>
            <person name="McElroy K."/>
            <person name="Stocker A."/>
            <person name="Shirriffs J."/>
            <person name="Cockerell F."/>
            <person name="Coppin C."/>
            <person name="Sgro C.M."/>
            <person name="Karger A."/>
            <person name="Cain J.W."/>
            <person name="Weber J.A."/>
            <person name="Santpere G."/>
            <person name="Kirschner M.W."/>
            <person name="Hoffmann A.A."/>
            <person name="Oakeshott J.G."/>
            <person name="Zhang G."/>
        </authorList>
    </citation>
    <scope>NUCLEOTIDE SEQUENCE</scope>
    <source>
        <strain evidence="2">BGI-SZ-2011g</strain>
    </source>
</reference>
<evidence type="ECO:0000313" key="3">
    <source>
        <dbReference type="Proteomes" id="UP001200034"/>
    </source>
</evidence>
<organism evidence="2 3">
    <name type="scientific">Drosophila rubida</name>
    <dbReference type="NCBI Taxonomy" id="30044"/>
    <lineage>
        <taxon>Eukaryota</taxon>
        <taxon>Metazoa</taxon>
        <taxon>Ecdysozoa</taxon>
        <taxon>Arthropoda</taxon>
        <taxon>Hexapoda</taxon>
        <taxon>Insecta</taxon>
        <taxon>Pterygota</taxon>
        <taxon>Neoptera</taxon>
        <taxon>Endopterygota</taxon>
        <taxon>Diptera</taxon>
        <taxon>Brachycera</taxon>
        <taxon>Muscomorpha</taxon>
        <taxon>Ephydroidea</taxon>
        <taxon>Drosophilidae</taxon>
        <taxon>Drosophila</taxon>
    </lineage>
</organism>
<dbReference type="Proteomes" id="UP001200034">
    <property type="component" value="Unassembled WGS sequence"/>
</dbReference>
<evidence type="ECO:0000313" key="2">
    <source>
        <dbReference type="EMBL" id="KAH8358559.1"/>
    </source>
</evidence>
<comment type="caution">
    <text evidence="2">The sequence shown here is derived from an EMBL/GenBank/DDBJ whole genome shotgun (WGS) entry which is preliminary data.</text>
</comment>
<protein>
    <recommendedName>
        <fullName evidence="1">Lens epithelium-derived growth factor integrase-binding domain-containing protein</fullName>
    </recommendedName>
</protein>
<keyword evidence="3" id="KW-1185">Reference proteome</keyword>
<dbReference type="AlphaFoldDB" id="A0AAD4JS52"/>
<accession>A0AAD4JS52</accession>
<dbReference type="SUPFAM" id="SSF63748">
    <property type="entry name" value="Tudor/PWWP/MBT"/>
    <property type="match status" value="1"/>
</dbReference>
<proteinExistence type="predicted"/>
<dbReference type="CDD" id="cd05162">
    <property type="entry name" value="PWWP"/>
    <property type="match status" value="1"/>
</dbReference>
<dbReference type="Gene3D" id="1.20.930.10">
    <property type="entry name" value="Conserved domain common to transcription factors TFIIS, elongin A, CRSP70"/>
    <property type="match status" value="1"/>
</dbReference>
<feature type="non-terminal residue" evidence="2">
    <location>
        <position position="228"/>
    </location>
</feature>